<name>A0ABD1PDF0_9LAMI</name>
<evidence type="ECO:0000313" key="2">
    <source>
        <dbReference type="Proteomes" id="UP001604336"/>
    </source>
</evidence>
<proteinExistence type="predicted"/>
<dbReference type="AlphaFoldDB" id="A0ABD1PDF0"/>
<dbReference type="Proteomes" id="UP001604336">
    <property type="component" value="Unassembled WGS sequence"/>
</dbReference>
<protein>
    <submittedName>
        <fullName evidence="1">DNA-directed RNA polymerase subunit beta</fullName>
    </submittedName>
</protein>
<reference evidence="2" key="1">
    <citation type="submission" date="2024-07" db="EMBL/GenBank/DDBJ databases">
        <title>Two chromosome-level genome assemblies of Korean endemic species Abeliophyllum distichum and Forsythia ovata (Oleaceae).</title>
        <authorList>
            <person name="Jang H."/>
        </authorList>
    </citation>
    <scope>NUCLEOTIDE SEQUENCE [LARGE SCALE GENOMIC DNA]</scope>
</reference>
<comment type="caution">
    <text evidence="1">The sequence shown here is derived from an EMBL/GenBank/DDBJ whole genome shotgun (WGS) entry which is preliminary data.</text>
</comment>
<accession>A0ABD1PDF0</accession>
<sequence>MDINEGCPDDPDSDEEVENNLPKVPTMFVRLLLSAVVILQKRRYGDWRYVSPKLGKIALEWLASWSGKKFATESSKDFLETYPRHTRLQDMTYWSRIKDEDHL</sequence>
<dbReference type="GO" id="GO:0000428">
    <property type="term" value="C:DNA-directed RNA polymerase complex"/>
    <property type="evidence" value="ECO:0007669"/>
    <property type="project" value="UniProtKB-KW"/>
</dbReference>
<organism evidence="1 2">
    <name type="scientific">Abeliophyllum distichum</name>
    <dbReference type="NCBI Taxonomy" id="126358"/>
    <lineage>
        <taxon>Eukaryota</taxon>
        <taxon>Viridiplantae</taxon>
        <taxon>Streptophyta</taxon>
        <taxon>Embryophyta</taxon>
        <taxon>Tracheophyta</taxon>
        <taxon>Spermatophyta</taxon>
        <taxon>Magnoliopsida</taxon>
        <taxon>eudicotyledons</taxon>
        <taxon>Gunneridae</taxon>
        <taxon>Pentapetalae</taxon>
        <taxon>asterids</taxon>
        <taxon>lamiids</taxon>
        <taxon>Lamiales</taxon>
        <taxon>Oleaceae</taxon>
        <taxon>Forsythieae</taxon>
        <taxon>Abeliophyllum</taxon>
    </lineage>
</organism>
<keyword evidence="1" id="KW-0240">DNA-directed RNA polymerase</keyword>
<gene>
    <name evidence="1" type="ORF">Adt_45346</name>
</gene>
<keyword evidence="2" id="KW-1185">Reference proteome</keyword>
<evidence type="ECO:0000313" key="1">
    <source>
        <dbReference type="EMBL" id="KAL2461926.1"/>
    </source>
</evidence>
<keyword evidence="1" id="KW-0804">Transcription</keyword>
<dbReference type="EMBL" id="JBFOLK010000014">
    <property type="protein sequence ID" value="KAL2461926.1"/>
    <property type="molecule type" value="Genomic_DNA"/>
</dbReference>